<dbReference type="EMBL" id="FNCQ01000006">
    <property type="protein sequence ID" value="SDG59698.1"/>
    <property type="molecule type" value="Genomic_DNA"/>
</dbReference>
<evidence type="ECO:0000313" key="1">
    <source>
        <dbReference type="EMBL" id="SDG59698.1"/>
    </source>
</evidence>
<keyword evidence="2" id="KW-1185">Reference proteome</keyword>
<reference evidence="2" key="1">
    <citation type="submission" date="2016-10" db="EMBL/GenBank/DDBJ databases">
        <authorList>
            <person name="Varghese N."/>
            <person name="Submissions S."/>
        </authorList>
    </citation>
    <scope>NUCLEOTIDE SEQUENCE [LARGE SCALE GENOMIC DNA]</scope>
    <source>
        <strain evidence="2">BP1-148</strain>
    </source>
</reference>
<gene>
    <name evidence="1" type="ORF">SAMN04487901_1062</name>
</gene>
<dbReference type="STRING" id="645274.SAMN04487901_1062"/>
<proteinExistence type="predicted"/>
<dbReference type="AlphaFoldDB" id="A0A1G7VJF3"/>
<organism evidence="1 2">
    <name type="scientific">Prevotella communis</name>
    <dbReference type="NCBI Taxonomy" id="2913614"/>
    <lineage>
        <taxon>Bacteria</taxon>
        <taxon>Pseudomonadati</taxon>
        <taxon>Bacteroidota</taxon>
        <taxon>Bacteroidia</taxon>
        <taxon>Bacteroidales</taxon>
        <taxon>Prevotellaceae</taxon>
        <taxon>Prevotella</taxon>
    </lineage>
</organism>
<evidence type="ECO:0000313" key="2">
    <source>
        <dbReference type="Proteomes" id="UP000198779"/>
    </source>
</evidence>
<protein>
    <submittedName>
        <fullName evidence="1">Uncharacterized protein</fullName>
    </submittedName>
</protein>
<dbReference type="Proteomes" id="UP000198779">
    <property type="component" value="Unassembled WGS sequence"/>
</dbReference>
<name>A0A1G7VJF3_9BACT</name>
<sequence length="187" mass="21632">MLIHLIMSYDGRNQRHVPLLSRKTRNMKKVAIIIIILCSCINSCKCQVKNGAWIEERFALDIMERKVVNGTYLFPIVGFEKIDGNLFVLTYGGESHPITISNEKEDVGQIIDFAFAINTQEWPKDSIEKYSKADYFIKVEENVIELTVACSEKKEKYRYIGRFGDSRFKSILEIKGWLLNYLIQPAI</sequence>
<accession>A0A1G7VJF3</accession>